<evidence type="ECO:0000313" key="2">
    <source>
        <dbReference type="Proteomes" id="UP001156974"/>
    </source>
</evidence>
<comment type="caution">
    <text evidence="1">The sequence shown here is derived from an EMBL/GenBank/DDBJ whole genome shotgun (WGS) entry which is preliminary data.</text>
</comment>
<dbReference type="RefSeq" id="WP_175083039.1">
    <property type="nucleotide sequence ID" value="NZ_JAKUMG010000009.1"/>
</dbReference>
<name>A0ABT6U5V5_9GAMM</name>
<dbReference type="Proteomes" id="UP001156974">
    <property type="component" value="Unassembled WGS sequence"/>
</dbReference>
<dbReference type="EMBL" id="JAKUMG010000009">
    <property type="protein sequence ID" value="MDI4670463.1"/>
    <property type="molecule type" value="Genomic_DNA"/>
</dbReference>
<sequence>MDITIMKCPSINNLEFSETSKLAIKEIRRVKALSDYLATVAVFGTFANIFAGNGPIKSHYNLTQTDFDSFLNGVKQIPQIGNSVIQREALKQ</sequence>
<gene>
    <name evidence="1" type="ORF">MKZ47_15430</name>
</gene>
<proteinExistence type="predicted"/>
<organism evidence="1 2">
    <name type="scientific">Pseudoalteromonas shioyasakiensis</name>
    <dbReference type="NCBI Taxonomy" id="1190813"/>
    <lineage>
        <taxon>Bacteria</taxon>
        <taxon>Pseudomonadati</taxon>
        <taxon>Pseudomonadota</taxon>
        <taxon>Gammaproteobacteria</taxon>
        <taxon>Alteromonadales</taxon>
        <taxon>Pseudoalteromonadaceae</taxon>
        <taxon>Pseudoalteromonas</taxon>
    </lineage>
</organism>
<evidence type="ECO:0000313" key="1">
    <source>
        <dbReference type="EMBL" id="MDI4670463.1"/>
    </source>
</evidence>
<keyword evidence="2" id="KW-1185">Reference proteome</keyword>
<reference evidence="1 2" key="1">
    <citation type="submission" date="2022-02" db="EMBL/GenBank/DDBJ databases">
        <title>Genome analysis of Beneficial Microorganisms for Coral consortium from Pocillopora damicornis.</title>
        <authorList>
            <person name="Rosado P.M."/>
            <person name="Cardoso P.M."/>
            <person name="Rosado J.G."/>
            <person name="Schultz J."/>
            <person name="Rocha U."/>
            <person name="Costa T.K."/>
            <person name="Peixoto R.S."/>
        </authorList>
    </citation>
    <scope>NUCLEOTIDE SEQUENCE [LARGE SCALE GENOMIC DNA]</scope>
    <source>
        <strain evidence="1 2">BMC5</strain>
    </source>
</reference>
<accession>A0ABT6U5V5</accession>
<protein>
    <submittedName>
        <fullName evidence="1">Uncharacterized protein</fullName>
    </submittedName>
</protein>